<evidence type="ECO:0000313" key="4">
    <source>
        <dbReference type="EMBL" id="GBG61272.1"/>
    </source>
</evidence>
<dbReference type="InterPro" id="IPR001878">
    <property type="entry name" value="Znf_CCHC"/>
</dbReference>
<proteinExistence type="predicted"/>
<keyword evidence="1" id="KW-0862">Zinc</keyword>
<keyword evidence="1" id="KW-0479">Metal-binding</keyword>
<organism evidence="4 5">
    <name type="scientific">Chara braunii</name>
    <name type="common">Braun's stonewort</name>
    <dbReference type="NCBI Taxonomy" id="69332"/>
    <lineage>
        <taxon>Eukaryota</taxon>
        <taxon>Viridiplantae</taxon>
        <taxon>Streptophyta</taxon>
        <taxon>Charophyceae</taxon>
        <taxon>Charales</taxon>
        <taxon>Characeae</taxon>
        <taxon>Chara</taxon>
    </lineage>
</organism>
<name>A0A388JU83_CHABU</name>
<dbReference type="PROSITE" id="PS50158">
    <property type="entry name" value="ZF_CCHC"/>
    <property type="match status" value="1"/>
</dbReference>
<protein>
    <recommendedName>
        <fullName evidence="3">CCHC-type domain-containing protein</fullName>
    </recommendedName>
</protein>
<gene>
    <name evidence="4" type="ORF">CBR_g19804</name>
</gene>
<dbReference type="SUPFAM" id="SSF57756">
    <property type="entry name" value="Retrovirus zinc finger-like domains"/>
    <property type="match status" value="1"/>
</dbReference>
<dbReference type="AlphaFoldDB" id="A0A388JU83"/>
<evidence type="ECO:0000259" key="3">
    <source>
        <dbReference type="PROSITE" id="PS50158"/>
    </source>
</evidence>
<keyword evidence="5" id="KW-1185">Reference proteome</keyword>
<feature type="region of interest" description="Disordered" evidence="2">
    <location>
        <begin position="431"/>
        <end position="569"/>
    </location>
</feature>
<evidence type="ECO:0000256" key="2">
    <source>
        <dbReference type="SAM" id="MobiDB-lite"/>
    </source>
</evidence>
<evidence type="ECO:0000313" key="5">
    <source>
        <dbReference type="Proteomes" id="UP000265515"/>
    </source>
</evidence>
<feature type="region of interest" description="Disordered" evidence="2">
    <location>
        <begin position="1"/>
        <end position="22"/>
    </location>
</feature>
<reference evidence="4 5" key="1">
    <citation type="journal article" date="2018" name="Cell">
        <title>The Chara Genome: Secondary Complexity and Implications for Plant Terrestrialization.</title>
        <authorList>
            <person name="Nishiyama T."/>
            <person name="Sakayama H."/>
            <person name="Vries J.D."/>
            <person name="Buschmann H."/>
            <person name="Saint-Marcoux D."/>
            <person name="Ullrich K.K."/>
            <person name="Haas F.B."/>
            <person name="Vanderstraeten L."/>
            <person name="Becker D."/>
            <person name="Lang D."/>
            <person name="Vosolsobe S."/>
            <person name="Rombauts S."/>
            <person name="Wilhelmsson P.K.I."/>
            <person name="Janitza P."/>
            <person name="Kern R."/>
            <person name="Heyl A."/>
            <person name="Rumpler F."/>
            <person name="Villalobos L.I.A.C."/>
            <person name="Clay J.M."/>
            <person name="Skokan R."/>
            <person name="Toyoda A."/>
            <person name="Suzuki Y."/>
            <person name="Kagoshima H."/>
            <person name="Schijlen E."/>
            <person name="Tajeshwar N."/>
            <person name="Catarino B."/>
            <person name="Hetherington A.J."/>
            <person name="Saltykova A."/>
            <person name="Bonnot C."/>
            <person name="Breuninger H."/>
            <person name="Symeonidi A."/>
            <person name="Radhakrishnan G.V."/>
            <person name="Van Nieuwerburgh F."/>
            <person name="Deforce D."/>
            <person name="Chang C."/>
            <person name="Karol K.G."/>
            <person name="Hedrich R."/>
            <person name="Ulvskov P."/>
            <person name="Glockner G."/>
            <person name="Delwiche C.F."/>
            <person name="Petrasek J."/>
            <person name="Van de Peer Y."/>
            <person name="Friml J."/>
            <person name="Beilby M."/>
            <person name="Dolan L."/>
            <person name="Kohara Y."/>
            <person name="Sugano S."/>
            <person name="Fujiyama A."/>
            <person name="Delaux P.-M."/>
            <person name="Quint M."/>
            <person name="TheiBen G."/>
            <person name="Hagemann M."/>
            <person name="Harholt J."/>
            <person name="Dunand C."/>
            <person name="Zachgo S."/>
            <person name="Langdale J."/>
            <person name="Maumus F."/>
            <person name="Straeten D.V.D."/>
            <person name="Gould S.B."/>
            <person name="Rensing S.A."/>
        </authorList>
    </citation>
    <scope>NUCLEOTIDE SEQUENCE [LARGE SCALE GENOMIC DNA]</scope>
    <source>
        <strain evidence="4 5">S276</strain>
    </source>
</reference>
<dbReference type="Gramene" id="GBG61272">
    <property type="protein sequence ID" value="GBG61272"/>
    <property type="gene ID" value="CBR_g19804"/>
</dbReference>
<dbReference type="Gene3D" id="4.10.60.10">
    <property type="entry name" value="Zinc finger, CCHC-type"/>
    <property type="match status" value="1"/>
</dbReference>
<feature type="compositionally biased region" description="Basic and acidic residues" evidence="2">
    <location>
        <begin position="447"/>
        <end position="459"/>
    </location>
</feature>
<dbReference type="EMBL" id="BFEA01000018">
    <property type="protein sequence ID" value="GBG61272.1"/>
    <property type="molecule type" value="Genomic_DNA"/>
</dbReference>
<keyword evidence="1" id="KW-0863">Zinc-finger</keyword>
<comment type="caution">
    <text evidence="4">The sequence shown here is derived from an EMBL/GenBank/DDBJ whole genome shotgun (WGS) entry which is preliminary data.</text>
</comment>
<feature type="domain" description="CCHC-type" evidence="3">
    <location>
        <begin position="88"/>
        <end position="102"/>
    </location>
</feature>
<accession>A0A388JU83</accession>
<feature type="compositionally biased region" description="Basic and acidic residues" evidence="2">
    <location>
        <begin position="485"/>
        <end position="500"/>
    </location>
</feature>
<dbReference type="InterPro" id="IPR036875">
    <property type="entry name" value="Znf_CCHC_sf"/>
</dbReference>
<dbReference type="Proteomes" id="UP000265515">
    <property type="component" value="Unassembled WGS sequence"/>
</dbReference>
<feature type="compositionally biased region" description="Pro residues" evidence="2">
    <location>
        <begin position="1"/>
        <end position="19"/>
    </location>
</feature>
<evidence type="ECO:0000256" key="1">
    <source>
        <dbReference type="PROSITE-ProRule" id="PRU00047"/>
    </source>
</evidence>
<dbReference type="GO" id="GO:0008270">
    <property type="term" value="F:zinc ion binding"/>
    <property type="evidence" value="ECO:0007669"/>
    <property type="project" value="UniProtKB-KW"/>
</dbReference>
<dbReference type="Pfam" id="PF00098">
    <property type="entry name" value="zf-CCHC"/>
    <property type="match status" value="1"/>
</dbReference>
<feature type="compositionally biased region" description="Acidic residues" evidence="2">
    <location>
        <begin position="431"/>
        <end position="446"/>
    </location>
</feature>
<sequence>MVAPTPPPLAPPPEPPAKPSEPNAILKLTRTLVSLMQESKKEQREHNARIESIMRSMCPIVVRVAPMAQAAAPAQVVGGTVANLGVSYTCHQPGHLARDCPNRPAQVQVGVAPVAAAPVANRLGRLGMMIKETEGGKSTMVTTEEVAEPIPLDQYISLGYLGMGMIGIIRPANEQREIAEWKPCPREMESGESTFVTGEIDVLNIVRALDHRIPLPIGYLLSISEQANEQMLQHWKANRKRFTLAKQSATKGKAPACEDKPDVSSTSDLIRLGLIRKDDHFRRIKAFRGNPRNVTWKFGEIHKDEDDEVPNDKGELLIVQAWRMDTEGELLGILFGKVRDEHLEPITSEVSVLLAQLIDDLPLQILSRRDERSAPAALPRTLAPRLMARWSTCTELDGDNIYLPSSGDYLVIDVTDITLWDPIIRRVEVGAGEEEERENTNEEEDSDARSDDPDYRESEETGSEGSGSDESGSSGGRSEEEDEAAAQRRREKAEGKHPVQDSDESDERLLQDDPACNPEPPQEESGGDHGVATAVGSRSRRRRRSPIPAQSPQPQRPTVRLRGDTGTRA</sequence>
<dbReference type="GO" id="GO:0003676">
    <property type="term" value="F:nucleic acid binding"/>
    <property type="evidence" value="ECO:0007669"/>
    <property type="project" value="InterPro"/>
</dbReference>